<reference evidence="1 2" key="1">
    <citation type="submission" date="2019-05" db="EMBL/GenBank/DDBJ databases">
        <title>Another draft genome of Portunus trituberculatus and its Hox gene families provides insights of decapod evolution.</title>
        <authorList>
            <person name="Jeong J.-H."/>
            <person name="Song I."/>
            <person name="Kim S."/>
            <person name="Choi T."/>
            <person name="Kim D."/>
            <person name="Ryu S."/>
            <person name="Kim W."/>
        </authorList>
    </citation>
    <scope>NUCLEOTIDE SEQUENCE [LARGE SCALE GENOMIC DNA]</scope>
    <source>
        <tissue evidence="1">Muscle</tissue>
    </source>
</reference>
<evidence type="ECO:0000313" key="1">
    <source>
        <dbReference type="EMBL" id="MPC50499.1"/>
    </source>
</evidence>
<dbReference type="Proteomes" id="UP000324222">
    <property type="component" value="Unassembled WGS sequence"/>
</dbReference>
<comment type="caution">
    <text evidence="1">The sequence shown here is derived from an EMBL/GenBank/DDBJ whole genome shotgun (WGS) entry which is preliminary data.</text>
</comment>
<proteinExistence type="predicted"/>
<sequence length="66" mass="7485">MNKLVTTLGLENINNFSRKSAGRDRVGPAFGPPLMKHRFAIRFSFPSSLSSFSCPTRHFHFPATRF</sequence>
<dbReference type="AlphaFoldDB" id="A0A5B7FZ08"/>
<evidence type="ECO:0000313" key="2">
    <source>
        <dbReference type="Proteomes" id="UP000324222"/>
    </source>
</evidence>
<protein>
    <submittedName>
        <fullName evidence="1">Uncharacterized protein</fullName>
    </submittedName>
</protein>
<gene>
    <name evidence="1" type="ORF">E2C01_044328</name>
</gene>
<accession>A0A5B7FZ08</accession>
<name>A0A5B7FZ08_PORTR</name>
<dbReference type="EMBL" id="VSRR010009538">
    <property type="protein sequence ID" value="MPC50499.1"/>
    <property type="molecule type" value="Genomic_DNA"/>
</dbReference>
<keyword evidence="2" id="KW-1185">Reference proteome</keyword>
<organism evidence="1 2">
    <name type="scientific">Portunus trituberculatus</name>
    <name type="common">Swimming crab</name>
    <name type="synonym">Neptunus trituberculatus</name>
    <dbReference type="NCBI Taxonomy" id="210409"/>
    <lineage>
        <taxon>Eukaryota</taxon>
        <taxon>Metazoa</taxon>
        <taxon>Ecdysozoa</taxon>
        <taxon>Arthropoda</taxon>
        <taxon>Crustacea</taxon>
        <taxon>Multicrustacea</taxon>
        <taxon>Malacostraca</taxon>
        <taxon>Eumalacostraca</taxon>
        <taxon>Eucarida</taxon>
        <taxon>Decapoda</taxon>
        <taxon>Pleocyemata</taxon>
        <taxon>Brachyura</taxon>
        <taxon>Eubrachyura</taxon>
        <taxon>Portunoidea</taxon>
        <taxon>Portunidae</taxon>
        <taxon>Portuninae</taxon>
        <taxon>Portunus</taxon>
    </lineage>
</organism>